<keyword evidence="3" id="KW-0813">Transport</keyword>
<evidence type="ECO:0000256" key="8">
    <source>
        <dbReference type="ARBA" id="ARBA00022967"/>
    </source>
</evidence>
<evidence type="ECO:0000256" key="1">
    <source>
        <dbReference type="ARBA" id="ARBA00004417"/>
    </source>
</evidence>
<dbReference type="InterPro" id="IPR050388">
    <property type="entry name" value="ABC_Ni/Peptide_Import"/>
</dbReference>
<keyword evidence="6" id="KW-0547">Nucleotide-binding</keyword>
<sequence>MNHSAPRAVPVETEALTLMVGDRVLLDRANLRVERGEVLAITGGTGSGKTALLGALAGQPLAGVDMAGGARVEGRLLIAQGGQLAPRRPLALQVAEVVGHHLGLDLRGALRRTADGLDRMGVPPAARRFDLPPEQLPDSLRWACLFAMAVAVGPAVLLADAPAAGLDPTVRLRLLHRLADWARADGVALILAGRPEDGVAGPADRVLSLRRGRLLPYEPPRIAPMAPMEAPGTARLHARGVGMAYPLAPGPKGEARALTVLHGIDLDLGLGETLALLGETGSAKATLARSLLCLPPPTAGAVVWMGRDLAAAAAPLADAVGEDADPGGLRRARRDLQPLFPDPAASFDPAMTIGDQFALALESLRPDIAADRRDLRIDEALEEAGLRPDTALRWPGGLSKAEAAHAGLARALLPEPRVLIADDPAAGLSAEEREGFLDRLTAVRDRRSLALVLATDRYLEGLRDAHRGMVMLSGRVVESADSETLRTAPLHPYSRAMLAAARGERPALEGDAPSAFSPPGGCALRRRCPLARDFCAQAVPSLEEVAPGHHVACHYWDTALDGGAPFLDS</sequence>
<evidence type="ECO:0000256" key="6">
    <source>
        <dbReference type="ARBA" id="ARBA00022741"/>
    </source>
</evidence>
<dbReference type="AlphaFoldDB" id="A0A2R4VW53"/>
<reference evidence="11 12" key="1">
    <citation type="submission" date="2018-04" db="EMBL/GenBank/DDBJ databases">
        <title>Complete genome sequence of the nitrogen-fixing bacterium Azospirillum humicireducens type strain SgZ-5.</title>
        <authorList>
            <person name="Yu Z."/>
        </authorList>
    </citation>
    <scope>NUCLEOTIDE SEQUENCE [LARGE SCALE GENOMIC DNA]</scope>
    <source>
        <strain evidence="11 12">SgZ-5</strain>
        <plasmid evidence="11 12">pYZ5</plasmid>
    </source>
</reference>
<comment type="similarity">
    <text evidence="2">Belongs to the ABC transporter superfamily.</text>
</comment>
<evidence type="ECO:0000256" key="4">
    <source>
        <dbReference type="ARBA" id="ARBA00022475"/>
    </source>
</evidence>
<dbReference type="Proteomes" id="UP000077405">
    <property type="component" value="Plasmid pYZ5"/>
</dbReference>
<dbReference type="SUPFAM" id="SSF52540">
    <property type="entry name" value="P-loop containing nucleoside triphosphate hydrolases"/>
    <property type="match status" value="2"/>
</dbReference>
<dbReference type="Pfam" id="PF08352">
    <property type="entry name" value="oligo_HPY"/>
    <property type="match status" value="1"/>
</dbReference>
<name>A0A2R4VW53_9PROT</name>
<geneLocation type="plasmid" evidence="11 12">
    <name>pYZ5</name>
</geneLocation>
<organism evidence="11 12">
    <name type="scientific">Azospirillum humicireducens</name>
    <dbReference type="NCBI Taxonomy" id="1226968"/>
    <lineage>
        <taxon>Bacteria</taxon>
        <taxon>Pseudomonadati</taxon>
        <taxon>Pseudomonadota</taxon>
        <taxon>Alphaproteobacteria</taxon>
        <taxon>Rhodospirillales</taxon>
        <taxon>Azospirillaceae</taxon>
        <taxon>Azospirillum</taxon>
    </lineage>
</organism>
<dbReference type="Pfam" id="PF00005">
    <property type="entry name" value="ABC_tran"/>
    <property type="match status" value="2"/>
</dbReference>
<dbReference type="KEGG" id="ahu:A6A40_26990"/>
<dbReference type="SMART" id="SM00382">
    <property type="entry name" value="AAA"/>
    <property type="match status" value="2"/>
</dbReference>
<dbReference type="EMBL" id="CP028906">
    <property type="protein sequence ID" value="AWB08621.1"/>
    <property type="molecule type" value="Genomic_DNA"/>
</dbReference>
<accession>A0A2R4VW53</accession>
<evidence type="ECO:0000256" key="9">
    <source>
        <dbReference type="ARBA" id="ARBA00023136"/>
    </source>
</evidence>
<keyword evidence="8" id="KW-1278">Translocase</keyword>
<dbReference type="InterPro" id="IPR003439">
    <property type="entry name" value="ABC_transporter-like_ATP-bd"/>
</dbReference>
<dbReference type="RefSeq" id="WP_108548875.1">
    <property type="nucleotide sequence ID" value="NZ_CP028906.1"/>
</dbReference>
<dbReference type="OrthoDB" id="7297206at2"/>
<dbReference type="PANTHER" id="PTHR43297">
    <property type="entry name" value="OLIGOPEPTIDE TRANSPORT ATP-BINDING PROTEIN APPD"/>
    <property type="match status" value="1"/>
</dbReference>
<dbReference type="InterPro" id="IPR003593">
    <property type="entry name" value="AAA+_ATPase"/>
</dbReference>
<dbReference type="GO" id="GO:0005524">
    <property type="term" value="F:ATP binding"/>
    <property type="evidence" value="ECO:0007669"/>
    <property type="project" value="UniProtKB-KW"/>
</dbReference>
<keyword evidence="7" id="KW-0067">ATP-binding</keyword>
<evidence type="ECO:0000259" key="10">
    <source>
        <dbReference type="PROSITE" id="PS50893"/>
    </source>
</evidence>
<keyword evidence="12" id="KW-1185">Reference proteome</keyword>
<protein>
    <submittedName>
        <fullName evidence="11">ABC transporter</fullName>
    </submittedName>
</protein>
<dbReference type="GO" id="GO:0015833">
    <property type="term" value="P:peptide transport"/>
    <property type="evidence" value="ECO:0007669"/>
    <property type="project" value="InterPro"/>
</dbReference>
<dbReference type="GO" id="GO:0005886">
    <property type="term" value="C:plasma membrane"/>
    <property type="evidence" value="ECO:0007669"/>
    <property type="project" value="UniProtKB-SubCell"/>
</dbReference>
<comment type="subcellular location">
    <subcellularLocation>
        <location evidence="1">Cell inner membrane</location>
        <topology evidence="1">Peripheral membrane protein</topology>
    </subcellularLocation>
</comment>
<proteinExistence type="inferred from homology"/>
<evidence type="ECO:0000256" key="5">
    <source>
        <dbReference type="ARBA" id="ARBA00022519"/>
    </source>
</evidence>
<dbReference type="GO" id="GO:0016887">
    <property type="term" value="F:ATP hydrolysis activity"/>
    <property type="evidence" value="ECO:0007669"/>
    <property type="project" value="InterPro"/>
</dbReference>
<dbReference type="Gene3D" id="3.40.50.300">
    <property type="entry name" value="P-loop containing nucleotide triphosphate hydrolases"/>
    <property type="match status" value="2"/>
</dbReference>
<keyword evidence="4" id="KW-1003">Cell membrane</keyword>
<dbReference type="PANTHER" id="PTHR43297:SF14">
    <property type="entry name" value="ATPASE AAA-TYPE CORE DOMAIN-CONTAINING PROTEIN"/>
    <property type="match status" value="1"/>
</dbReference>
<dbReference type="InterPro" id="IPR013563">
    <property type="entry name" value="Oligopep_ABC_C"/>
</dbReference>
<evidence type="ECO:0000256" key="2">
    <source>
        <dbReference type="ARBA" id="ARBA00005417"/>
    </source>
</evidence>
<dbReference type="PROSITE" id="PS50893">
    <property type="entry name" value="ABC_TRANSPORTER_2"/>
    <property type="match status" value="2"/>
</dbReference>
<keyword evidence="9" id="KW-0472">Membrane</keyword>
<keyword evidence="11" id="KW-0614">Plasmid</keyword>
<evidence type="ECO:0000313" key="11">
    <source>
        <dbReference type="EMBL" id="AWB08621.1"/>
    </source>
</evidence>
<keyword evidence="5" id="KW-0997">Cell inner membrane</keyword>
<evidence type="ECO:0000256" key="3">
    <source>
        <dbReference type="ARBA" id="ARBA00022448"/>
    </source>
</evidence>
<evidence type="ECO:0000313" key="12">
    <source>
        <dbReference type="Proteomes" id="UP000077405"/>
    </source>
</evidence>
<dbReference type="NCBIfam" id="TIGR01727">
    <property type="entry name" value="oligo_HPY"/>
    <property type="match status" value="1"/>
</dbReference>
<dbReference type="InterPro" id="IPR027417">
    <property type="entry name" value="P-loop_NTPase"/>
</dbReference>
<evidence type="ECO:0000256" key="7">
    <source>
        <dbReference type="ARBA" id="ARBA00022840"/>
    </source>
</evidence>
<feature type="domain" description="ABC transporter" evidence="10">
    <location>
        <begin position="236"/>
        <end position="498"/>
    </location>
</feature>
<feature type="domain" description="ABC transporter" evidence="10">
    <location>
        <begin position="11"/>
        <end position="236"/>
    </location>
</feature>
<gene>
    <name evidence="11" type="ORF">A6A40_26990</name>
</gene>